<dbReference type="PANTHER" id="PTHR43182:SF1">
    <property type="entry name" value="COBALT-PRECORRIN-7 C(5)-METHYLTRANSFERASE"/>
    <property type="match status" value="1"/>
</dbReference>
<evidence type="ECO:0000256" key="1">
    <source>
        <dbReference type="ARBA" id="ARBA00004953"/>
    </source>
</evidence>
<dbReference type="PANTHER" id="PTHR43182">
    <property type="entry name" value="COBALT-PRECORRIN-6B C(15)-METHYLTRANSFERASE (DECARBOXYLATING)"/>
    <property type="match status" value="1"/>
</dbReference>
<dbReference type="GO" id="GO:0009236">
    <property type="term" value="P:cobalamin biosynthetic process"/>
    <property type="evidence" value="ECO:0007669"/>
    <property type="project" value="UniProtKB-KW"/>
</dbReference>
<dbReference type="InterPro" id="IPR029063">
    <property type="entry name" value="SAM-dependent_MTases_sf"/>
</dbReference>
<dbReference type="Pfam" id="PF00590">
    <property type="entry name" value="TP_methylase"/>
    <property type="match status" value="1"/>
</dbReference>
<reference evidence="7" key="1">
    <citation type="submission" date="2016-10" db="EMBL/GenBank/DDBJ databases">
        <authorList>
            <person name="de Groot N.N."/>
        </authorList>
    </citation>
    <scope>NUCLEOTIDE SEQUENCE</scope>
</reference>
<keyword evidence="4 7" id="KW-0808">Transferase</keyword>
<dbReference type="InterPro" id="IPR000878">
    <property type="entry name" value="4pyrrol_Mease"/>
</dbReference>
<sequence>MVTIVGSGMGEYNFDNIDLDFTQYDIIFCDKNYDVNLANIKKGGFREVKESILDNLDKDILYIVSGSPLFFSGALIILDFLRKRSIEFKIIDNTSSLNYMLSHNGISLMQTNSISLHGKSKIDLEKFLTLKYTFVLCDDKTPLFLKNALDYLDEKDISIILGERFGYSDESFRYVTIQDMVENPPRMPYSLLIERNFKPLATISSEDEIEHENGMITKEYKRHISLQNLNLSPNMLMWDVGAGSGSVSIDGYKRYKIKTILFEKNIKRANMIKNSLNKHKIIDTKLYIGEASEDYKKETSTPERIFIGGGGEKVIRELDYLYNRLSDGGIMVANFVTLVHLTTAINVLKNANIEFDIKSISLTTYKMSLLLPEPERVMHQIIVKKCIITQKK</sequence>
<dbReference type="GO" id="GO:0032259">
    <property type="term" value="P:methylation"/>
    <property type="evidence" value="ECO:0007669"/>
    <property type="project" value="UniProtKB-KW"/>
</dbReference>
<evidence type="ECO:0000256" key="3">
    <source>
        <dbReference type="ARBA" id="ARBA00022603"/>
    </source>
</evidence>
<dbReference type="EMBL" id="FPHG01000034">
    <property type="protein sequence ID" value="SFV57926.1"/>
    <property type="molecule type" value="Genomic_DNA"/>
</dbReference>
<evidence type="ECO:0000256" key="4">
    <source>
        <dbReference type="ARBA" id="ARBA00022679"/>
    </source>
</evidence>
<dbReference type="AlphaFoldDB" id="A0A1W1BWL1"/>
<comment type="pathway">
    <text evidence="1">Cofactor biosynthesis; adenosylcobalamin biosynthesis.</text>
</comment>
<evidence type="ECO:0000256" key="2">
    <source>
        <dbReference type="ARBA" id="ARBA00022573"/>
    </source>
</evidence>
<dbReference type="EC" id="2.1.1.-" evidence="7"/>
<dbReference type="SUPFAM" id="SSF53790">
    <property type="entry name" value="Tetrapyrrole methylase"/>
    <property type="match status" value="1"/>
</dbReference>
<feature type="domain" description="Tetrapyrrole methylase" evidence="6">
    <location>
        <begin position="41"/>
        <end position="179"/>
    </location>
</feature>
<organism evidence="7">
    <name type="scientific">hydrothermal vent metagenome</name>
    <dbReference type="NCBI Taxonomy" id="652676"/>
    <lineage>
        <taxon>unclassified sequences</taxon>
        <taxon>metagenomes</taxon>
        <taxon>ecological metagenomes</taxon>
    </lineage>
</organism>
<dbReference type="GO" id="GO:0008168">
    <property type="term" value="F:methyltransferase activity"/>
    <property type="evidence" value="ECO:0007669"/>
    <property type="project" value="UniProtKB-KW"/>
</dbReference>
<gene>
    <name evidence="7" type="ORF">MNB_SV-9-502</name>
</gene>
<accession>A0A1W1BWL1</accession>
<proteinExistence type="predicted"/>
<evidence type="ECO:0000313" key="7">
    <source>
        <dbReference type="EMBL" id="SFV57926.1"/>
    </source>
</evidence>
<dbReference type="InterPro" id="IPR035996">
    <property type="entry name" value="4pyrrol_Methylase_sf"/>
</dbReference>
<name>A0A1W1BWL1_9ZZZZ</name>
<evidence type="ECO:0000259" key="6">
    <source>
        <dbReference type="Pfam" id="PF00590"/>
    </source>
</evidence>
<dbReference type="SUPFAM" id="SSF53335">
    <property type="entry name" value="S-adenosyl-L-methionine-dependent methyltransferases"/>
    <property type="match status" value="1"/>
</dbReference>
<evidence type="ECO:0000256" key="5">
    <source>
        <dbReference type="ARBA" id="ARBA00022691"/>
    </source>
</evidence>
<keyword evidence="5" id="KW-0949">S-adenosyl-L-methionine</keyword>
<keyword evidence="2" id="KW-0169">Cobalamin biosynthesis</keyword>
<keyword evidence="3 7" id="KW-0489">Methyltransferase</keyword>
<dbReference type="InterPro" id="IPR050714">
    <property type="entry name" value="Cobalamin_biosynth_MTase"/>
</dbReference>
<protein>
    <submittedName>
        <fullName evidence="7">Cobalt-precorrin-6y C15-methyltransferase [decarboxylating]</fullName>
        <ecNumber evidence="7">2.1.1.-</ecNumber>
    </submittedName>
</protein>
<dbReference type="Gene3D" id="3.40.50.150">
    <property type="entry name" value="Vaccinia Virus protein VP39"/>
    <property type="match status" value="1"/>
</dbReference>